<accession>D9IV29</accession>
<organism evidence="2">
    <name type="scientific">Panonychus citri</name>
    <name type="common">Citrus red mite</name>
    <name type="synonym">Tetranychus citri</name>
    <dbReference type="NCBI Taxonomy" id="50023"/>
    <lineage>
        <taxon>Eukaryota</taxon>
        <taxon>Metazoa</taxon>
        <taxon>Ecdysozoa</taxon>
        <taxon>Arthropoda</taxon>
        <taxon>Chelicerata</taxon>
        <taxon>Arachnida</taxon>
        <taxon>Acari</taxon>
        <taxon>Acariformes</taxon>
        <taxon>Trombidiformes</taxon>
        <taxon>Prostigmata</taxon>
        <taxon>Eleutherengona</taxon>
        <taxon>Raphignathae</taxon>
        <taxon>Tetranychoidea</taxon>
        <taxon>Tetranychidae</taxon>
        <taxon>Panonychus</taxon>
    </lineage>
</organism>
<reference evidence="2" key="1">
    <citation type="journal article" date="2010" name="BMC Genomics">
        <title>The complete mitochondrial genome of the citrus red mite Panonychus citri (Acari: Tetranychidae): high genome rearrangement and extremely truncated tRNAs.</title>
        <authorList>
            <person name="Yuan M.L."/>
            <person name="Wei D.D."/>
            <person name="Wang B.J."/>
            <person name="Dou W."/>
            <person name="Wang J.J."/>
        </authorList>
    </citation>
    <scope>NUCLEOTIDE SEQUENCE</scope>
</reference>
<evidence type="ECO:0000313" key="2">
    <source>
        <dbReference type="EMBL" id="ADJ68015.1"/>
    </source>
</evidence>
<dbReference type="AlphaFoldDB" id="D9IV29"/>
<name>D9IV29_PANCT</name>
<protein>
    <submittedName>
        <fullName evidence="2">NADH dehydrogenase subunit 4L</fullName>
    </submittedName>
</protein>
<sequence>MFYLFMFMSSFILLMNFNNNFILLIMLDILMIMLTIMMFFNFYNFFLINMVFLTIMSSIMGINLIILNSRLKSNFETKFFKE</sequence>
<dbReference type="EMBL" id="HM189212">
    <property type="protein sequence ID" value="ADJ68015.1"/>
    <property type="molecule type" value="Genomic_DNA"/>
</dbReference>
<proteinExistence type="predicted"/>
<geneLocation type="mitochondrion" evidence="2"/>
<keyword evidence="1" id="KW-0812">Transmembrane</keyword>
<gene>
    <name evidence="2" type="primary">ND4L</name>
</gene>
<keyword evidence="2" id="KW-0496">Mitochondrion</keyword>
<keyword evidence="1" id="KW-1133">Transmembrane helix</keyword>
<keyword evidence="1" id="KW-0472">Membrane</keyword>
<evidence type="ECO:0000256" key="1">
    <source>
        <dbReference type="SAM" id="Phobius"/>
    </source>
</evidence>
<feature type="transmembrane region" description="Helical" evidence="1">
    <location>
        <begin position="21"/>
        <end position="40"/>
    </location>
</feature>
<feature type="transmembrane region" description="Helical" evidence="1">
    <location>
        <begin position="46"/>
        <end position="67"/>
    </location>
</feature>